<feature type="compositionally biased region" description="Polar residues" evidence="1">
    <location>
        <begin position="108"/>
        <end position="119"/>
    </location>
</feature>
<dbReference type="EMBL" id="JAKVTV010000003">
    <property type="protein sequence ID" value="MCH4823704.1"/>
    <property type="molecule type" value="Genomic_DNA"/>
</dbReference>
<comment type="caution">
    <text evidence="2">The sequence shown here is derived from an EMBL/GenBank/DDBJ whole genome shotgun (WGS) entry which is preliminary data.</text>
</comment>
<dbReference type="Proteomes" id="UP001139226">
    <property type="component" value="Unassembled WGS sequence"/>
</dbReference>
<organism evidence="2 3">
    <name type="scientific">Christiangramia lutea</name>
    <dbReference type="NCBI Taxonomy" id="1607951"/>
    <lineage>
        <taxon>Bacteria</taxon>
        <taxon>Pseudomonadati</taxon>
        <taxon>Bacteroidota</taxon>
        <taxon>Flavobacteriia</taxon>
        <taxon>Flavobacteriales</taxon>
        <taxon>Flavobacteriaceae</taxon>
        <taxon>Christiangramia</taxon>
    </lineage>
</organism>
<dbReference type="AlphaFoldDB" id="A0A9X2A9L4"/>
<sequence>MGQRINPSVAKNLLENWKNGPGKVISENNFKDAYETWFSVDELMEYLQYVKENISNNPGVRVYFGKYDEDAGPGKEKGLTTVFFAPTKGGSHENPDDIENEEELQPFNLGTNGWPPSNY</sequence>
<name>A0A9X2A9L4_9FLAO</name>
<accession>A0A9X2A9L4</accession>
<dbReference type="RefSeq" id="WP_240713872.1">
    <property type="nucleotide sequence ID" value="NZ_JAKVTV010000003.1"/>
</dbReference>
<proteinExistence type="predicted"/>
<gene>
    <name evidence="2" type="ORF">ML462_11035</name>
</gene>
<protein>
    <submittedName>
        <fullName evidence="2">Uncharacterized protein</fullName>
    </submittedName>
</protein>
<evidence type="ECO:0000313" key="3">
    <source>
        <dbReference type="Proteomes" id="UP001139226"/>
    </source>
</evidence>
<evidence type="ECO:0000313" key="2">
    <source>
        <dbReference type="EMBL" id="MCH4823704.1"/>
    </source>
</evidence>
<reference evidence="2" key="1">
    <citation type="submission" date="2022-03" db="EMBL/GenBank/DDBJ databases">
        <title>Gramella crocea sp. nov., isolated from activated sludge of a seafood processing plant.</title>
        <authorList>
            <person name="Zhang X."/>
        </authorList>
    </citation>
    <scope>NUCLEOTIDE SEQUENCE</scope>
    <source>
        <strain evidence="2">YJ019</strain>
    </source>
</reference>
<keyword evidence="3" id="KW-1185">Reference proteome</keyword>
<evidence type="ECO:0000256" key="1">
    <source>
        <dbReference type="SAM" id="MobiDB-lite"/>
    </source>
</evidence>
<feature type="region of interest" description="Disordered" evidence="1">
    <location>
        <begin position="85"/>
        <end position="119"/>
    </location>
</feature>